<sequence>MLNDCGLVDLGCKGPRFTWRNNRAEGGFIMERIDMAFANMDWREKFDTAMVFVEVAVGSDHNLLLLNTNFSLNKVRRPFRFESLWTTEEECHRIITKAWDQEFVGSEMFRLCKKLRGCKDELTVWHRNNFDDLRFQIAILRDQLAGIQKENENGFNADNYVKEKVMITKLEDLWQKEAMFWHQRSRVNWLKMGDKNTRFFHLSTIHRRQRNQVAKLKDENGIWQVDKECIAGVIIGHFEKLYSPPHTRDIEDIISLVDPVVPSGMNTALTKPTHLPTLEILRILFL</sequence>
<comment type="caution">
    <text evidence="1">The sequence shown here is derived from an EMBL/GenBank/DDBJ whole genome shotgun (WGS) entry which is preliminary data.</text>
</comment>
<dbReference type="InterPro" id="IPR036691">
    <property type="entry name" value="Endo/exonu/phosph_ase_sf"/>
</dbReference>
<dbReference type="SUPFAM" id="SSF56219">
    <property type="entry name" value="DNase I-like"/>
    <property type="match status" value="1"/>
</dbReference>
<dbReference type="EMBL" id="JACTNZ010000006">
    <property type="protein sequence ID" value="KAG5545232.1"/>
    <property type="molecule type" value="Genomic_DNA"/>
</dbReference>
<gene>
    <name evidence="1" type="ORF">RHGRI_017638</name>
</gene>
<proteinExistence type="predicted"/>
<dbReference type="PANTHER" id="PTHR33710">
    <property type="entry name" value="BNAC02G09200D PROTEIN"/>
    <property type="match status" value="1"/>
</dbReference>
<organism evidence="1 2">
    <name type="scientific">Rhododendron griersonianum</name>
    <dbReference type="NCBI Taxonomy" id="479676"/>
    <lineage>
        <taxon>Eukaryota</taxon>
        <taxon>Viridiplantae</taxon>
        <taxon>Streptophyta</taxon>
        <taxon>Embryophyta</taxon>
        <taxon>Tracheophyta</taxon>
        <taxon>Spermatophyta</taxon>
        <taxon>Magnoliopsida</taxon>
        <taxon>eudicotyledons</taxon>
        <taxon>Gunneridae</taxon>
        <taxon>Pentapetalae</taxon>
        <taxon>asterids</taxon>
        <taxon>Ericales</taxon>
        <taxon>Ericaceae</taxon>
        <taxon>Ericoideae</taxon>
        <taxon>Rhodoreae</taxon>
        <taxon>Rhododendron</taxon>
    </lineage>
</organism>
<reference evidence="1 2" key="1">
    <citation type="submission" date="2020-08" db="EMBL/GenBank/DDBJ databases">
        <title>Plant Genome Project.</title>
        <authorList>
            <person name="Zhang R.-G."/>
        </authorList>
    </citation>
    <scope>NUCLEOTIDE SEQUENCE [LARGE SCALE GENOMIC DNA]</scope>
    <source>
        <strain evidence="1">WSP0</strain>
        <tissue evidence="1">Leaf</tissue>
    </source>
</reference>
<evidence type="ECO:0000313" key="1">
    <source>
        <dbReference type="EMBL" id="KAG5545232.1"/>
    </source>
</evidence>
<keyword evidence="2" id="KW-1185">Reference proteome</keyword>
<dbReference type="PANTHER" id="PTHR33710:SF77">
    <property type="entry name" value="DNASE I-LIKE SUPERFAMILY PROTEIN"/>
    <property type="match status" value="1"/>
</dbReference>
<dbReference type="AlphaFoldDB" id="A0AAV6JYL0"/>
<dbReference type="Proteomes" id="UP000823749">
    <property type="component" value="Chromosome 6"/>
</dbReference>
<evidence type="ECO:0000313" key="2">
    <source>
        <dbReference type="Proteomes" id="UP000823749"/>
    </source>
</evidence>
<protein>
    <submittedName>
        <fullName evidence="1">Uncharacterized protein</fullName>
    </submittedName>
</protein>
<name>A0AAV6JYL0_9ERIC</name>
<dbReference type="Gene3D" id="3.60.10.10">
    <property type="entry name" value="Endonuclease/exonuclease/phosphatase"/>
    <property type="match status" value="1"/>
</dbReference>
<accession>A0AAV6JYL0</accession>